<keyword evidence="6" id="KW-0223">Dioxygenase</keyword>
<reference evidence="6 7" key="1">
    <citation type="submission" date="2020-07" db="EMBL/GenBank/DDBJ databases">
        <title>Trichoderma asperellum IC-1 whole genome shotgun sequence.</title>
        <authorList>
            <person name="Kanamasa S."/>
            <person name="Takahashi H."/>
        </authorList>
    </citation>
    <scope>NUCLEOTIDE SEQUENCE [LARGE SCALE GENOMIC DNA]</scope>
    <source>
        <strain evidence="6 7">IC-1</strain>
    </source>
</reference>
<dbReference type="AlphaFoldDB" id="A0A6V8QUN4"/>
<evidence type="ECO:0000313" key="6">
    <source>
        <dbReference type="EMBL" id="GFP56089.1"/>
    </source>
</evidence>
<dbReference type="GO" id="GO:0033754">
    <property type="term" value="F:indoleamine 2,3-dioxygenase activity"/>
    <property type="evidence" value="ECO:0007669"/>
    <property type="project" value="TreeGrafter"/>
</dbReference>
<dbReference type="GO" id="GO:0019441">
    <property type="term" value="P:L-tryptophan catabolic process to kynurenine"/>
    <property type="evidence" value="ECO:0007669"/>
    <property type="project" value="InterPro"/>
</dbReference>
<dbReference type="GO" id="GO:0046872">
    <property type="term" value="F:metal ion binding"/>
    <property type="evidence" value="ECO:0007669"/>
    <property type="project" value="UniProtKB-KW"/>
</dbReference>
<organism evidence="6 7">
    <name type="scientific">Trichoderma asperellum</name>
    <name type="common">Filamentous fungus</name>
    <dbReference type="NCBI Taxonomy" id="101201"/>
    <lineage>
        <taxon>Eukaryota</taxon>
        <taxon>Fungi</taxon>
        <taxon>Dikarya</taxon>
        <taxon>Ascomycota</taxon>
        <taxon>Pezizomycotina</taxon>
        <taxon>Sordariomycetes</taxon>
        <taxon>Hypocreomycetidae</taxon>
        <taxon>Hypocreales</taxon>
        <taxon>Hypocreaceae</taxon>
        <taxon>Trichoderma</taxon>
    </lineage>
</organism>
<dbReference type="SUPFAM" id="SSF140959">
    <property type="entry name" value="Indolic compounds 2,3-dioxygenase-like"/>
    <property type="match status" value="1"/>
</dbReference>
<protein>
    <submittedName>
        <fullName evidence="6">Indoleamine 2,3-dioxygenase</fullName>
    </submittedName>
</protein>
<dbReference type="PANTHER" id="PTHR28657">
    <property type="entry name" value="INDOLEAMINE 2,3-DIOXYGENASE"/>
    <property type="match status" value="1"/>
</dbReference>
<dbReference type="PANTHER" id="PTHR28657:SF10">
    <property type="entry name" value="INDOLEAMINE 2,3-DIOXYGENASE"/>
    <property type="match status" value="1"/>
</dbReference>
<dbReference type="EMBL" id="BLZH01000006">
    <property type="protein sequence ID" value="GFP56089.1"/>
    <property type="molecule type" value="Genomic_DNA"/>
</dbReference>
<comment type="similarity">
    <text evidence="1">Belongs to the indoleamine 2,3-dioxygenase family.</text>
</comment>
<feature type="region of interest" description="Disordered" evidence="5">
    <location>
        <begin position="415"/>
        <end position="436"/>
    </location>
</feature>
<feature type="binding site" description="proximal binding residue" evidence="4">
    <location>
        <position position="359"/>
    </location>
    <ligand>
        <name>heme b</name>
        <dbReference type="ChEBI" id="CHEBI:60344"/>
    </ligand>
    <ligandPart>
        <name>Fe</name>
        <dbReference type="ChEBI" id="CHEBI:18248"/>
    </ligandPart>
</feature>
<dbReference type="InterPro" id="IPR037217">
    <property type="entry name" value="Trp/Indoleamine_2_3_dOase-like"/>
</dbReference>
<evidence type="ECO:0000313" key="7">
    <source>
        <dbReference type="Proteomes" id="UP000517252"/>
    </source>
</evidence>
<dbReference type="GO" id="GO:0034354">
    <property type="term" value="P:'de novo' NAD+ biosynthetic process from L-tryptophan"/>
    <property type="evidence" value="ECO:0007669"/>
    <property type="project" value="TreeGrafter"/>
</dbReference>
<dbReference type="GO" id="GO:0005737">
    <property type="term" value="C:cytoplasm"/>
    <property type="evidence" value="ECO:0007669"/>
    <property type="project" value="TreeGrafter"/>
</dbReference>
<sequence length="436" mass="48920">MSPHAVDSQTLGQSDPWELSKFAVTKNAFLPEDSPPNMLSDPYYESWELIAHNLAELIETRRIHDAIRDLPVLSTDLLKSEAEWRRAYVILAFFTHAYVWGGEKAEEILPASVAVPFLSVSAHLEVPPVLTYAACNLWNFSCSGDDFSKLEDLSTLVSFTGTESEAWFLLVSVAIEATAAPIIHTMLRALEAVKVRDYQVIIKSLEELKVGIENTSALMERMYERCDPMEFYYQIRPFLAGSMNMEDAGLPNGVFYSEGDGKGEWRKIRGGSNAQSSLIQFYDAVLGIEHNGHSESEKSFHDEVREYMPGPHGRFLVHVARSGSLRGLALETPVREEQHRLREAYTAAVDALTEFRGKHVKLVTRYIIIPSKKPWAGTTRRNLASSSSKKRGEGLMGTGGTELIPFLRQAKVETEVSKIERPEKAERSENPENPEK</sequence>
<keyword evidence="6" id="KW-0560">Oxidoreductase</keyword>
<dbReference type="InterPro" id="IPR000898">
    <property type="entry name" value="Indolamine_dOase"/>
</dbReference>
<dbReference type="GO" id="GO:0020037">
    <property type="term" value="F:heme binding"/>
    <property type="evidence" value="ECO:0007669"/>
    <property type="project" value="InterPro"/>
</dbReference>
<comment type="caution">
    <text evidence="6">The sequence shown here is derived from an EMBL/GenBank/DDBJ whole genome shotgun (WGS) entry which is preliminary data.</text>
</comment>
<dbReference type="Pfam" id="PF01231">
    <property type="entry name" value="IDO"/>
    <property type="match status" value="1"/>
</dbReference>
<proteinExistence type="inferred from homology"/>
<evidence type="ECO:0000256" key="2">
    <source>
        <dbReference type="ARBA" id="ARBA00022723"/>
    </source>
</evidence>
<feature type="region of interest" description="Disordered" evidence="5">
    <location>
        <begin position="377"/>
        <end position="402"/>
    </location>
</feature>
<keyword evidence="3 4" id="KW-0408">Iron</keyword>
<dbReference type="PROSITE" id="PS00876">
    <property type="entry name" value="IDO_1"/>
    <property type="match status" value="1"/>
</dbReference>
<accession>A0A6V8QUN4</accession>
<keyword evidence="4" id="KW-0349">Heme</keyword>
<evidence type="ECO:0000256" key="4">
    <source>
        <dbReference type="PIRSR" id="PIRSR600898-1"/>
    </source>
</evidence>
<evidence type="ECO:0000256" key="5">
    <source>
        <dbReference type="SAM" id="MobiDB-lite"/>
    </source>
</evidence>
<gene>
    <name evidence="6" type="ORF">TASIC1_0006025900</name>
</gene>
<dbReference type="OrthoDB" id="540174at2759"/>
<evidence type="ECO:0000256" key="3">
    <source>
        <dbReference type="ARBA" id="ARBA00023004"/>
    </source>
</evidence>
<dbReference type="Proteomes" id="UP000517252">
    <property type="component" value="Unassembled WGS sequence"/>
</dbReference>
<dbReference type="Gene3D" id="1.20.58.480">
    <property type="match status" value="1"/>
</dbReference>
<evidence type="ECO:0000256" key="1">
    <source>
        <dbReference type="ARBA" id="ARBA00007119"/>
    </source>
</evidence>
<keyword evidence="2 4" id="KW-0479">Metal-binding</keyword>
<name>A0A6V8QUN4_TRIAP</name>